<accession>E3MBY6</accession>
<dbReference type="KEGG" id="crq:GCK72_025706"/>
<dbReference type="GeneID" id="9807723"/>
<dbReference type="FunCoup" id="E3MBY6">
    <property type="interactions" value="1080"/>
</dbReference>
<protein>
    <submittedName>
        <fullName evidence="1">Uncharacterized protein</fullName>
    </submittedName>
</protein>
<dbReference type="RefSeq" id="XP_003106305.2">
    <property type="nucleotide sequence ID" value="XM_003106257.2"/>
</dbReference>
<dbReference type="eggNOG" id="ENOG502TJ5F">
    <property type="taxonomic scope" value="Eukaryota"/>
</dbReference>
<dbReference type="OrthoDB" id="10325292at2759"/>
<dbReference type="OMA" id="ETINCII"/>
<dbReference type="EMBL" id="DS268434">
    <property type="protein sequence ID" value="EFO98247.1"/>
    <property type="molecule type" value="Genomic_DNA"/>
</dbReference>
<evidence type="ECO:0000313" key="1">
    <source>
        <dbReference type="EMBL" id="EFO98247.1"/>
    </source>
</evidence>
<sequence>MSESLRDLFQLLKESLARDEKMSEEIRVIYQDEEISQVLKEQVKPNMSLEELVAALKECMEDSIAAIDNIIDAGCKMSVKTNATIIAETPT</sequence>
<keyword evidence="2" id="KW-1185">Reference proteome</keyword>
<proteinExistence type="predicted"/>
<dbReference type="InParanoid" id="E3MBY6"/>
<dbReference type="AlphaFoldDB" id="E3MBY6"/>
<organism evidence="2">
    <name type="scientific">Caenorhabditis remanei</name>
    <name type="common">Caenorhabditis vulgaris</name>
    <dbReference type="NCBI Taxonomy" id="31234"/>
    <lineage>
        <taxon>Eukaryota</taxon>
        <taxon>Metazoa</taxon>
        <taxon>Ecdysozoa</taxon>
        <taxon>Nematoda</taxon>
        <taxon>Chromadorea</taxon>
        <taxon>Rhabditida</taxon>
        <taxon>Rhabditina</taxon>
        <taxon>Rhabditomorpha</taxon>
        <taxon>Rhabditoidea</taxon>
        <taxon>Rhabditidae</taxon>
        <taxon>Peloderinae</taxon>
        <taxon>Caenorhabditis</taxon>
    </lineage>
</organism>
<name>E3MBY6_CAERE</name>
<gene>
    <name evidence="1" type="ORF">CRE_15374</name>
</gene>
<dbReference type="HOGENOM" id="CLU_186303_0_0_1"/>
<evidence type="ECO:0000313" key="2">
    <source>
        <dbReference type="Proteomes" id="UP000008281"/>
    </source>
</evidence>
<dbReference type="CTD" id="9807723"/>
<dbReference type="Proteomes" id="UP000008281">
    <property type="component" value="Unassembled WGS sequence"/>
</dbReference>
<reference evidence="1" key="1">
    <citation type="submission" date="2007-07" db="EMBL/GenBank/DDBJ databases">
        <title>PCAP assembly of the Caenorhabditis remanei genome.</title>
        <authorList>
            <consortium name="The Caenorhabditis remanei Sequencing Consortium"/>
            <person name="Wilson R.K."/>
        </authorList>
    </citation>
    <scope>NUCLEOTIDE SEQUENCE [LARGE SCALE GENOMIC DNA]</scope>
    <source>
        <strain evidence="1">PB4641</strain>
    </source>
</reference>